<dbReference type="CDD" id="cd00317">
    <property type="entry name" value="cyclophilin"/>
    <property type="match status" value="1"/>
</dbReference>
<evidence type="ECO:0000256" key="1">
    <source>
        <dbReference type="ARBA" id="ARBA00002388"/>
    </source>
</evidence>
<dbReference type="Gene3D" id="2.40.100.10">
    <property type="entry name" value="Cyclophilin-like"/>
    <property type="match status" value="1"/>
</dbReference>
<keyword evidence="2" id="KW-0697">Rotamase</keyword>
<organism evidence="5 6">
    <name type="scientific">Planosporangium mesophilum</name>
    <dbReference type="NCBI Taxonomy" id="689768"/>
    <lineage>
        <taxon>Bacteria</taxon>
        <taxon>Bacillati</taxon>
        <taxon>Actinomycetota</taxon>
        <taxon>Actinomycetes</taxon>
        <taxon>Micromonosporales</taxon>
        <taxon>Micromonosporaceae</taxon>
        <taxon>Planosporangium</taxon>
    </lineage>
</organism>
<comment type="function">
    <text evidence="1 2">PPIases accelerate the folding of proteins. It catalyzes the cis-trans isomerization of proline imidic peptide bonds in oligopeptides.</text>
</comment>
<dbReference type="RefSeq" id="WP_168113678.1">
    <property type="nucleotide sequence ID" value="NZ_BOON01000017.1"/>
</dbReference>
<protein>
    <recommendedName>
        <fullName evidence="2">Peptidyl-prolyl cis-trans isomerase</fullName>
        <shortName evidence="2">PPIase</shortName>
        <ecNumber evidence="2">5.2.1.8</ecNumber>
    </recommendedName>
</protein>
<reference evidence="5" key="1">
    <citation type="submission" date="2021-01" db="EMBL/GenBank/DDBJ databases">
        <title>Whole genome shotgun sequence of Planosporangium mesophilum NBRC 109066.</title>
        <authorList>
            <person name="Komaki H."/>
            <person name="Tamura T."/>
        </authorList>
    </citation>
    <scope>NUCLEOTIDE SEQUENCE</scope>
    <source>
        <strain evidence="5">NBRC 109066</strain>
    </source>
</reference>
<feature type="region of interest" description="Disordered" evidence="3">
    <location>
        <begin position="42"/>
        <end position="119"/>
    </location>
</feature>
<sequence length="273" mass="27781">MPRKASPRSSRWGLVALVTALVLVAGGGAALALTRHRAGDTAMVTPTPSAETSADPSAGTPGLDDGLDDGSGSGTKKSPVASGSGGTGPRCQYQATTDSGQRQVATPNPRPTVSGRPHVKLTTGQGVIEIDLAADAAPCTVNSFLTLARGGYFTGTQCHRLTTDALYVLQCGDPTGTGQGGPGYRYGDENLPTRSNPAYPRGAVAMANSGPGTNGSQFFLVYRDSAIDPSYSVFGRITAGLDVLEKIAEAGTDDSNGPGDGRPKVEVTISRVG</sequence>
<feature type="region of interest" description="Disordered" evidence="3">
    <location>
        <begin position="250"/>
        <end position="273"/>
    </location>
</feature>
<feature type="compositionally biased region" description="Polar residues" evidence="3">
    <location>
        <begin position="44"/>
        <end position="55"/>
    </location>
</feature>
<evidence type="ECO:0000256" key="2">
    <source>
        <dbReference type="RuleBase" id="RU363019"/>
    </source>
</evidence>
<keyword evidence="2" id="KW-0413">Isomerase</keyword>
<dbReference type="SUPFAM" id="SSF50891">
    <property type="entry name" value="Cyclophilin-like"/>
    <property type="match status" value="1"/>
</dbReference>
<accession>A0A8J3TB54</accession>
<dbReference type="Pfam" id="PF00160">
    <property type="entry name" value="Pro_isomerase"/>
    <property type="match status" value="1"/>
</dbReference>
<dbReference type="InterPro" id="IPR044666">
    <property type="entry name" value="Cyclophilin_A-like"/>
</dbReference>
<keyword evidence="6" id="KW-1185">Reference proteome</keyword>
<comment type="catalytic activity">
    <reaction evidence="2">
        <text>[protein]-peptidylproline (omega=180) = [protein]-peptidylproline (omega=0)</text>
        <dbReference type="Rhea" id="RHEA:16237"/>
        <dbReference type="Rhea" id="RHEA-COMP:10747"/>
        <dbReference type="Rhea" id="RHEA-COMP:10748"/>
        <dbReference type="ChEBI" id="CHEBI:83833"/>
        <dbReference type="ChEBI" id="CHEBI:83834"/>
        <dbReference type="EC" id="5.2.1.8"/>
    </reaction>
</comment>
<comment type="similarity">
    <text evidence="2">Belongs to the cyclophilin-type PPIase family.</text>
</comment>
<evidence type="ECO:0000313" key="6">
    <source>
        <dbReference type="Proteomes" id="UP000599074"/>
    </source>
</evidence>
<evidence type="ECO:0000313" key="5">
    <source>
        <dbReference type="EMBL" id="GII22291.1"/>
    </source>
</evidence>
<dbReference type="InterPro" id="IPR029000">
    <property type="entry name" value="Cyclophilin-like_dom_sf"/>
</dbReference>
<dbReference type="EC" id="5.2.1.8" evidence="2"/>
<dbReference type="GO" id="GO:0003755">
    <property type="term" value="F:peptidyl-prolyl cis-trans isomerase activity"/>
    <property type="evidence" value="ECO:0007669"/>
    <property type="project" value="UniProtKB-UniRule"/>
</dbReference>
<dbReference type="PANTHER" id="PTHR45625:SF3">
    <property type="entry name" value="PEPTIDYL-PROLYL CIS-TRANS ISOMERASE B-RELATED"/>
    <property type="match status" value="1"/>
</dbReference>
<dbReference type="InterPro" id="IPR002130">
    <property type="entry name" value="Cyclophilin-type_PPIase_dom"/>
</dbReference>
<comment type="caution">
    <text evidence="5">The sequence shown here is derived from an EMBL/GenBank/DDBJ whole genome shotgun (WGS) entry which is preliminary data.</text>
</comment>
<name>A0A8J3TB54_9ACTN</name>
<evidence type="ECO:0000256" key="3">
    <source>
        <dbReference type="SAM" id="MobiDB-lite"/>
    </source>
</evidence>
<dbReference type="Proteomes" id="UP000599074">
    <property type="component" value="Unassembled WGS sequence"/>
</dbReference>
<feature type="domain" description="PPIase cyclophilin-type" evidence="4">
    <location>
        <begin position="126"/>
        <end position="273"/>
    </location>
</feature>
<feature type="compositionally biased region" description="Polar residues" evidence="3">
    <location>
        <begin position="93"/>
        <end position="106"/>
    </location>
</feature>
<dbReference type="PANTHER" id="PTHR45625">
    <property type="entry name" value="PEPTIDYL-PROLYL CIS-TRANS ISOMERASE-RELATED"/>
    <property type="match status" value="1"/>
</dbReference>
<gene>
    <name evidence="5" type="ORF">Pme01_18880</name>
</gene>
<dbReference type="EMBL" id="BOON01000017">
    <property type="protein sequence ID" value="GII22291.1"/>
    <property type="molecule type" value="Genomic_DNA"/>
</dbReference>
<dbReference type="PRINTS" id="PR00153">
    <property type="entry name" value="CSAPPISMRASE"/>
</dbReference>
<evidence type="ECO:0000259" key="4">
    <source>
        <dbReference type="PROSITE" id="PS50072"/>
    </source>
</evidence>
<dbReference type="PROSITE" id="PS50072">
    <property type="entry name" value="CSA_PPIASE_2"/>
    <property type="match status" value="1"/>
</dbReference>
<proteinExistence type="inferred from homology"/>
<dbReference type="AlphaFoldDB" id="A0A8J3TB54"/>